<comment type="caution">
    <text evidence="1">The sequence shown here is derived from an EMBL/GenBank/DDBJ whole genome shotgun (WGS) entry which is preliminary data.</text>
</comment>
<evidence type="ECO:0000313" key="2">
    <source>
        <dbReference type="Proteomes" id="UP001596455"/>
    </source>
</evidence>
<dbReference type="SUPFAM" id="SSF55961">
    <property type="entry name" value="Bet v1-like"/>
    <property type="match status" value="1"/>
</dbReference>
<dbReference type="RefSeq" id="WP_382395472.1">
    <property type="nucleotide sequence ID" value="NZ_JBHTCQ010000003.1"/>
</dbReference>
<dbReference type="InterPro" id="IPR019639">
    <property type="entry name" value="DUF2505"/>
</dbReference>
<name>A0ABW2QCM1_9MICO</name>
<dbReference type="Pfam" id="PF10698">
    <property type="entry name" value="DUF2505"/>
    <property type="match status" value="1"/>
</dbReference>
<sequence>MQFTTTITYPADVETVAAMLADEDFVTRKMEAAGALRSSCDVTRDGEAFTVTTRADMPTTKIPPAFRSLVGSSLEVVIVEDWGAPVDGARTSTFTLEISGVPVKVRGSQHLVPTADGSEETYSGDVTASVPLVGRKIEKTAVDTVDKVAAVERRLGLQYLDGQRA</sequence>
<accession>A0ABW2QCM1</accession>
<keyword evidence="2" id="KW-1185">Reference proteome</keyword>
<organism evidence="1 2">
    <name type="scientific">Georgenia alba</name>
    <dbReference type="NCBI Taxonomy" id="2233858"/>
    <lineage>
        <taxon>Bacteria</taxon>
        <taxon>Bacillati</taxon>
        <taxon>Actinomycetota</taxon>
        <taxon>Actinomycetes</taxon>
        <taxon>Micrococcales</taxon>
        <taxon>Bogoriellaceae</taxon>
        <taxon>Georgenia</taxon>
    </lineage>
</organism>
<evidence type="ECO:0000313" key="1">
    <source>
        <dbReference type="EMBL" id="MFC7406243.1"/>
    </source>
</evidence>
<dbReference type="EMBL" id="JBHTCQ010000003">
    <property type="protein sequence ID" value="MFC7406243.1"/>
    <property type="molecule type" value="Genomic_DNA"/>
</dbReference>
<reference evidence="2" key="1">
    <citation type="journal article" date="2019" name="Int. J. Syst. Evol. Microbiol.">
        <title>The Global Catalogue of Microorganisms (GCM) 10K type strain sequencing project: providing services to taxonomists for standard genome sequencing and annotation.</title>
        <authorList>
            <consortium name="The Broad Institute Genomics Platform"/>
            <consortium name="The Broad Institute Genome Sequencing Center for Infectious Disease"/>
            <person name="Wu L."/>
            <person name="Ma J."/>
        </authorList>
    </citation>
    <scope>NUCLEOTIDE SEQUENCE [LARGE SCALE GENOMIC DNA]</scope>
    <source>
        <strain evidence="2">JCM 1490</strain>
    </source>
</reference>
<gene>
    <name evidence="1" type="ORF">ACFQQL_14080</name>
</gene>
<protein>
    <submittedName>
        <fullName evidence="1">DUF2505 domain-containing protein</fullName>
    </submittedName>
</protein>
<dbReference type="Proteomes" id="UP001596455">
    <property type="component" value="Unassembled WGS sequence"/>
</dbReference>
<proteinExistence type="predicted"/>